<keyword evidence="1" id="KW-0805">Transcription regulation</keyword>
<dbReference type="GO" id="GO:0003700">
    <property type="term" value="F:DNA-binding transcription factor activity"/>
    <property type="evidence" value="ECO:0007669"/>
    <property type="project" value="TreeGrafter"/>
</dbReference>
<dbReference type="Pfam" id="PF13545">
    <property type="entry name" value="HTH_Crp_2"/>
    <property type="match status" value="1"/>
</dbReference>
<comment type="caution">
    <text evidence="5">The sequence shown here is derived from an EMBL/GenBank/DDBJ whole genome shotgun (WGS) entry which is preliminary data.</text>
</comment>
<evidence type="ECO:0000313" key="6">
    <source>
        <dbReference type="Proteomes" id="UP000293300"/>
    </source>
</evidence>
<dbReference type="EMBL" id="SJPE01000012">
    <property type="protein sequence ID" value="TBX67008.1"/>
    <property type="molecule type" value="Genomic_DNA"/>
</dbReference>
<dbReference type="InterPro" id="IPR014710">
    <property type="entry name" value="RmlC-like_jellyroll"/>
</dbReference>
<dbReference type="SMART" id="SM00100">
    <property type="entry name" value="cNMP"/>
    <property type="match status" value="1"/>
</dbReference>
<sequence length="196" mass="23033">MQIDLDLLFTWGAIAKEYKKGEMIFCEDEMANFYYQIIEGSIRMFNSNDEGKEFTQGYFTDGQSFGEPPLFIDEKYPSTAVAFQDSKIIKLSKDKLIKILDEYPAVQKKFLNLMCRRIHSKAQTSKDIINQKPEFRILAFLNAHKKEKNYHEKELIPYTRQEIANFTGLRVETVIRALSKMSKCKKVDIINHKIYY</sequence>
<dbReference type="InterPro" id="IPR050397">
    <property type="entry name" value="Env_Response_Regulators"/>
</dbReference>
<dbReference type="Pfam" id="PF00027">
    <property type="entry name" value="cNMP_binding"/>
    <property type="match status" value="1"/>
</dbReference>
<protein>
    <submittedName>
        <fullName evidence="5">Crp/Fnr family transcriptional regulator</fullName>
    </submittedName>
</protein>
<name>A0A4Q9YTT1_9FLAO</name>
<dbReference type="OrthoDB" id="667966at2"/>
<dbReference type="InterPro" id="IPR012318">
    <property type="entry name" value="HTH_CRP"/>
</dbReference>
<dbReference type="PANTHER" id="PTHR24567:SF28">
    <property type="entry name" value="LISTERIOLYSIN REGULATORY PROTEIN"/>
    <property type="match status" value="1"/>
</dbReference>
<keyword evidence="3" id="KW-0804">Transcription</keyword>
<accession>A0A4Q9YTT1</accession>
<organism evidence="5 6">
    <name type="scientific">Flavobacterium silvisoli</name>
    <dbReference type="NCBI Taxonomy" id="2529433"/>
    <lineage>
        <taxon>Bacteria</taxon>
        <taxon>Pseudomonadati</taxon>
        <taxon>Bacteroidota</taxon>
        <taxon>Flavobacteriia</taxon>
        <taxon>Flavobacteriales</taxon>
        <taxon>Flavobacteriaceae</taxon>
        <taxon>Flavobacterium</taxon>
    </lineage>
</organism>
<dbReference type="GO" id="GO:0003677">
    <property type="term" value="F:DNA binding"/>
    <property type="evidence" value="ECO:0007669"/>
    <property type="project" value="UniProtKB-KW"/>
</dbReference>
<dbReference type="AlphaFoldDB" id="A0A4Q9YTT1"/>
<dbReference type="PANTHER" id="PTHR24567">
    <property type="entry name" value="CRP FAMILY TRANSCRIPTIONAL REGULATORY PROTEIN"/>
    <property type="match status" value="1"/>
</dbReference>
<evidence type="ECO:0000256" key="2">
    <source>
        <dbReference type="ARBA" id="ARBA00023125"/>
    </source>
</evidence>
<dbReference type="PROSITE" id="PS50042">
    <property type="entry name" value="CNMP_BINDING_3"/>
    <property type="match status" value="1"/>
</dbReference>
<keyword evidence="6" id="KW-1185">Reference proteome</keyword>
<reference evidence="5 6" key="1">
    <citation type="submission" date="2019-02" db="EMBL/GenBank/DDBJ databases">
        <title>Flavobacterium sp. RD-2-33 isolated from forest soil.</title>
        <authorList>
            <person name="Chaudhary D.K."/>
        </authorList>
    </citation>
    <scope>NUCLEOTIDE SEQUENCE [LARGE SCALE GENOMIC DNA]</scope>
    <source>
        <strain evidence="5 6">RD-2-33</strain>
    </source>
</reference>
<proteinExistence type="predicted"/>
<dbReference type="Gene3D" id="2.60.120.10">
    <property type="entry name" value="Jelly Rolls"/>
    <property type="match status" value="1"/>
</dbReference>
<evidence type="ECO:0000313" key="5">
    <source>
        <dbReference type="EMBL" id="TBX67008.1"/>
    </source>
</evidence>
<evidence type="ECO:0000256" key="3">
    <source>
        <dbReference type="ARBA" id="ARBA00023163"/>
    </source>
</evidence>
<dbReference type="InterPro" id="IPR036390">
    <property type="entry name" value="WH_DNA-bd_sf"/>
</dbReference>
<dbReference type="InterPro" id="IPR018490">
    <property type="entry name" value="cNMP-bd_dom_sf"/>
</dbReference>
<dbReference type="InterPro" id="IPR000595">
    <property type="entry name" value="cNMP-bd_dom"/>
</dbReference>
<dbReference type="SUPFAM" id="SSF51206">
    <property type="entry name" value="cAMP-binding domain-like"/>
    <property type="match status" value="1"/>
</dbReference>
<dbReference type="Proteomes" id="UP000293300">
    <property type="component" value="Unassembled WGS sequence"/>
</dbReference>
<keyword evidence="2" id="KW-0238">DNA-binding</keyword>
<dbReference type="RefSeq" id="WP_131476496.1">
    <property type="nucleotide sequence ID" value="NZ_SJPE01000012.1"/>
</dbReference>
<evidence type="ECO:0000259" key="4">
    <source>
        <dbReference type="PROSITE" id="PS50042"/>
    </source>
</evidence>
<dbReference type="SUPFAM" id="SSF46785">
    <property type="entry name" value="Winged helix' DNA-binding domain"/>
    <property type="match status" value="1"/>
</dbReference>
<dbReference type="CDD" id="cd00038">
    <property type="entry name" value="CAP_ED"/>
    <property type="match status" value="1"/>
</dbReference>
<feature type="domain" description="Cyclic nucleotide-binding" evidence="4">
    <location>
        <begin position="16"/>
        <end position="117"/>
    </location>
</feature>
<evidence type="ECO:0000256" key="1">
    <source>
        <dbReference type="ARBA" id="ARBA00023015"/>
    </source>
</evidence>
<dbReference type="PRINTS" id="PR00034">
    <property type="entry name" value="HTHCRP"/>
</dbReference>
<dbReference type="GO" id="GO:0005829">
    <property type="term" value="C:cytosol"/>
    <property type="evidence" value="ECO:0007669"/>
    <property type="project" value="TreeGrafter"/>
</dbReference>
<gene>
    <name evidence="5" type="ORF">EZL74_10140</name>
</gene>